<dbReference type="Pfam" id="PF00271">
    <property type="entry name" value="Helicase_C"/>
    <property type="match status" value="1"/>
</dbReference>
<dbReference type="EMBL" id="MN739428">
    <property type="protein sequence ID" value="QHT04427.1"/>
    <property type="molecule type" value="Genomic_DNA"/>
</dbReference>
<dbReference type="PANTHER" id="PTHR45766">
    <property type="entry name" value="DNA ANNEALING HELICASE AND ENDONUCLEASE ZRANB3 FAMILY MEMBER"/>
    <property type="match status" value="1"/>
</dbReference>
<evidence type="ECO:0000256" key="4">
    <source>
        <dbReference type="ARBA" id="ARBA00022840"/>
    </source>
</evidence>
<protein>
    <recommendedName>
        <fullName evidence="5">Helicase ATP-binding domain-containing protein</fullName>
    </recommendedName>
</protein>
<dbReference type="SUPFAM" id="SSF52540">
    <property type="entry name" value="P-loop containing nucleoside triphosphate hydrolases"/>
    <property type="match status" value="2"/>
</dbReference>
<dbReference type="GO" id="GO:0005524">
    <property type="term" value="F:ATP binding"/>
    <property type="evidence" value="ECO:0007669"/>
    <property type="project" value="UniProtKB-KW"/>
</dbReference>
<evidence type="ECO:0000256" key="2">
    <source>
        <dbReference type="ARBA" id="ARBA00022801"/>
    </source>
</evidence>
<keyword evidence="2" id="KW-0378">Hydrolase</keyword>
<dbReference type="GO" id="GO:0031297">
    <property type="term" value="P:replication fork processing"/>
    <property type="evidence" value="ECO:0007669"/>
    <property type="project" value="TreeGrafter"/>
</dbReference>
<evidence type="ECO:0000313" key="6">
    <source>
        <dbReference type="EMBL" id="QHT04427.1"/>
    </source>
</evidence>
<evidence type="ECO:0000256" key="1">
    <source>
        <dbReference type="ARBA" id="ARBA00022741"/>
    </source>
</evidence>
<keyword evidence="1" id="KW-0547">Nucleotide-binding</keyword>
<reference evidence="6" key="1">
    <citation type="journal article" date="2020" name="Nature">
        <title>Giant virus diversity and host interactions through global metagenomics.</title>
        <authorList>
            <person name="Schulz F."/>
            <person name="Roux S."/>
            <person name="Paez-Espino D."/>
            <person name="Jungbluth S."/>
            <person name="Walsh D.A."/>
            <person name="Denef V.J."/>
            <person name="McMahon K.D."/>
            <person name="Konstantinidis K.T."/>
            <person name="Eloe-Fadrosh E.A."/>
            <person name="Kyrpides N.C."/>
            <person name="Woyke T."/>
        </authorList>
    </citation>
    <scope>NUCLEOTIDE SEQUENCE</scope>
    <source>
        <strain evidence="6">GVMAG-M-3300021185-45</strain>
    </source>
</reference>
<dbReference type="GO" id="GO:0043596">
    <property type="term" value="C:nuclear replication fork"/>
    <property type="evidence" value="ECO:0007669"/>
    <property type="project" value="TreeGrafter"/>
</dbReference>
<dbReference type="InterPro" id="IPR027417">
    <property type="entry name" value="P-loop_NTPase"/>
</dbReference>
<dbReference type="GO" id="GO:0016787">
    <property type="term" value="F:hydrolase activity"/>
    <property type="evidence" value="ECO:0007669"/>
    <property type="project" value="UniProtKB-KW"/>
</dbReference>
<name>A0A6C0CJQ4_9ZZZZ</name>
<dbReference type="SMART" id="SM00487">
    <property type="entry name" value="DEXDc"/>
    <property type="match status" value="1"/>
</dbReference>
<accession>A0A6C0CJQ4</accession>
<dbReference type="GO" id="GO:0004386">
    <property type="term" value="F:helicase activity"/>
    <property type="evidence" value="ECO:0007669"/>
    <property type="project" value="UniProtKB-KW"/>
</dbReference>
<keyword evidence="3" id="KW-0347">Helicase</keyword>
<keyword evidence="4" id="KW-0067">ATP-binding</keyword>
<dbReference type="InterPro" id="IPR001650">
    <property type="entry name" value="Helicase_C-like"/>
</dbReference>
<dbReference type="AlphaFoldDB" id="A0A6C0CJQ4"/>
<feature type="domain" description="Helicase ATP-binding" evidence="5">
    <location>
        <begin position="185"/>
        <end position="438"/>
    </location>
</feature>
<dbReference type="GO" id="GO:0006281">
    <property type="term" value="P:DNA repair"/>
    <property type="evidence" value="ECO:0007669"/>
    <property type="project" value="TreeGrafter"/>
</dbReference>
<dbReference type="InterPro" id="IPR014001">
    <property type="entry name" value="Helicase_ATP-bd"/>
</dbReference>
<dbReference type="PANTHER" id="PTHR45766:SF3">
    <property type="entry name" value="DNA ANNEALING HELICASE AND ENDONUCLEASE ZRANB3"/>
    <property type="match status" value="1"/>
</dbReference>
<dbReference type="Gene3D" id="3.40.50.300">
    <property type="entry name" value="P-loop containing nucleotide triphosphate hydrolases"/>
    <property type="match status" value="2"/>
</dbReference>
<proteinExistence type="predicted"/>
<dbReference type="GO" id="GO:0004520">
    <property type="term" value="F:DNA endonuclease activity"/>
    <property type="evidence" value="ECO:0007669"/>
    <property type="project" value="TreeGrafter"/>
</dbReference>
<evidence type="ECO:0000256" key="3">
    <source>
        <dbReference type="ARBA" id="ARBA00022806"/>
    </source>
</evidence>
<evidence type="ECO:0000259" key="5">
    <source>
        <dbReference type="SMART" id="SM00487"/>
    </source>
</evidence>
<organism evidence="6">
    <name type="scientific">viral metagenome</name>
    <dbReference type="NCBI Taxonomy" id="1070528"/>
    <lineage>
        <taxon>unclassified sequences</taxon>
        <taxon>metagenomes</taxon>
        <taxon>organismal metagenomes</taxon>
    </lineage>
</organism>
<sequence>MSSSILEKLKVKPIPKKIEKIKVKIDNPQKEEAVVIKTTIIDKTKEKIINREDFIKKLKTAVLTKVPEEKAPEPIVAKKKSKKIGKKLKLVESKEELADSVKIRKTKKPDIKIIADDIDLQLLIGDSKIIDRLPPKEKKILLRANAYYMNNRESFINFINALYKPFKEEFQKASSNLSCDRPEDSQFTLLTHQKVVRDYLNIHSPYRGLLLYHGLGSGKTCSSIAIAEGLKTDKQIIVMTPASLRMNYLQELKSCGDLLYKVNQYWEFIPVNKDSDKGLTDTLSSVLNLSNEYIKKHGGAWLVNVKKKSNFNELTTPQKKSLDLQINEMITHRYRFINYNGLRKSHLRDLTQNGNINPFDNKVIIVDEAHNFVSRIVNKMKDPDSLSMKLYDYLMAAENCRIVFLSGTPIINYPNEVGILFNILRGFIKTWNIPLNIRTARKINRDEMINIFSELQILDYMDYKPASKILTITKNPFGFININKDGVYKGVSNFKVGKRGEISDADFIKLVTAILNKNDIDVISSSIRVENFKALPDTLDSFKNYFINPTNNELMNENLFKRRVLGLTSHFRSATETLMPKFNKDIDLKVLKIPMSDYQFGIYEQARIEERKLETANKKKSRKGDVFNDSVSTYRIFSRAFCNFVFPPENPRPMPQDDKNMKANLDEEINEDILDAIPIREKIQNIDGLYGADDIDILETVEGEQQDDSYPSRIKKALDFLEENKSRYLSKTGLLTYSPKFLNMLENIQEPEFKGLHLIYSQFRTLEGVGILKLILEANGFVQFKIKKNESGLWQLDISDKGKPTFALYTGTEEDEEKEIIRNIYNSDWEKVPSTLVSELSPISTNNFYGEIIKVLMITASGAEGISLKNTRYVHITEPYWHPVRTEQVIGRARRICSHQSLPEALRTVEVFLYLMTFTESQLENEASVQLKITDVSKLDKSLPITSDEALYEISSIKEKINREILKSITESSMDCSLFNKPGTKDAIKCFTFGKTNPNTFSFKPSISNEESDNIGDLNKEKITWKAEEIKIPIDGEKKTFALNRSTMEVFDLESFKQAQEFGSEPVKVGDLIKKADGKVKFVKI</sequence>